<evidence type="ECO:0000256" key="1">
    <source>
        <dbReference type="PIRSR" id="PIRSR634015-1"/>
    </source>
</evidence>
<dbReference type="Proteomes" id="UP000321168">
    <property type="component" value="Unassembled WGS sequence"/>
</dbReference>
<dbReference type="SUPFAM" id="SSF55486">
    <property type="entry name" value="Metalloproteases ('zincins'), catalytic domain"/>
    <property type="match status" value="1"/>
</dbReference>
<keyword evidence="7" id="KW-1185">Reference proteome</keyword>
<keyword evidence="2" id="KW-0479">Metal-binding</keyword>
<dbReference type="GO" id="GO:0008270">
    <property type="term" value="F:zinc ion binding"/>
    <property type="evidence" value="ECO:0007669"/>
    <property type="project" value="InterPro"/>
</dbReference>
<dbReference type="InterPro" id="IPR042097">
    <property type="entry name" value="Aminopeptidase_N-like_N_sf"/>
</dbReference>
<comment type="caution">
    <text evidence="6">The sequence shown here is derived from an EMBL/GenBank/DDBJ whole genome shotgun (WGS) entry which is preliminary data.</text>
</comment>
<dbReference type="CDD" id="cd09603">
    <property type="entry name" value="M1_APN_like"/>
    <property type="match status" value="1"/>
</dbReference>
<feature type="chain" id="PRO_5022851287" evidence="3">
    <location>
        <begin position="18"/>
        <end position="534"/>
    </location>
</feature>
<feature type="signal peptide" evidence="3">
    <location>
        <begin position="1"/>
        <end position="17"/>
    </location>
</feature>
<evidence type="ECO:0000313" key="6">
    <source>
        <dbReference type="EMBL" id="TXC76197.1"/>
    </source>
</evidence>
<feature type="binding site" evidence="2">
    <location>
        <position position="322"/>
    </location>
    <ligand>
        <name>Zn(2+)</name>
        <dbReference type="ChEBI" id="CHEBI:29105"/>
        <note>catalytic</note>
    </ligand>
</feature>
<protein>
    <submittedName>
        <fullName evidence="6">M1 family metallopeptidase</fullName>
    </submittedName>
</protein>
<keyword evidence="2" id="KW-0862">Zinc</keyword>
<organism evidence="6 7">
    <name type="scientific">Luteibaculum oceani</name>
    <dbReference type="NCBI Taxonomy" id="1294296"/>
    <lineage>
        <taxon>Bacteria</taxon>
        <taxon>Pseudomonadati</taxon>
        <taxon>Bacteroidota</taxon>
        <taxon>Flavobacteriia</taxon>
        <taxon>Flavobacteriales</taxon>
        <taxon>Luteibaculaceae</taxon>
        <taxon>Luteibaculum</taxon>
    </lineage>
</organism>
<dbReference type="Gene3D" id="1.10.390.10">
    <property type="entry name" value="Neutral Protease Domain 2"/>
    <property type="match status" value="1"/>
</dbReference>
<dbReference type="InterPro" id="IPR034015">
    <property type="entry name" value="M1_LTA4H"/>
</dbReference>
<dbReference type="Pfam" id="PF17900">
    <property type="entry name" value="Peptidase_M1_N"/>
    <property type="match status" value="1"/>
</dbReference>
<dbReference type="InterPro" id="IPR045357">
    <property type="entry name" value="Aminopeptidase_N-like_N"/>
</dbReference>
<dbReference type="PANTHER" id="PTHR45726">
    <property type="entry name" value="LEUKOTRIENE A-4 HYDROLASE"/>
    <property type="match status" value="1"/>
</dbReference>
<dbReference type="Pfam" id="PF01433">
    <property type="entry name" value="Peptidase_M1"/>
    <property type="match status" value="1"/>
</dbReference>
<reference evidence="6 7" key="1">
    <citation type="submission" date="2019-08" db="EMBL/GenBank/DDBJ databases">
        <title>Genome of Luteibaculum oceani JCM 18817.</title>
        <authorList>
            <person name="Bowman J.P."/>
        </authorList>
    </citation>
    <scope>NUCLEOTIDE SEQUENCE [LARGE SCALE GENOMIC DNA]</scope>
    <source>
        <strain evidence="6 7">JCM 18817</strain>
    </source>
</reference>
<dbReference type="RefSeq" id="WP_147015199.1">
    <property type="nucleotide sequence ID" value="NZ_VORB01000010.1"/>
</dbReference>
<evidence type="ECO:0000259" key="4">
    <source>
        <dbReference type="Pfam" id="PF01433"/>
    </source>
</evidence>
<keyword evidence="3" id="KW-0732">Signal</keyword>
<dbReference type="SUPFAM" id="SSF63737">
    <property type="entry name" value="Leukotriene A4 hydrolase N-terminal domain"/>
    <property type="match status" value="1"/>
</dbReference>
<name>A0A5C6USH7_9FLAO</name>
<dbReference type="AlphaFoldDB" id="A0A5C6USH7"/>
<dbReference type="InterPro" id="IPR014782">
    <property type="entry name" value="Peptidase_M1_dom"/>
</dbReference>
<dbReference type="OrthoDB" id="100605at2"/>
<evidence type="ECO:0000313" key="7">
    <source>
        <dbReference type="Proteomes" id="UP000321168"/>
    </source>
</evidence>
<evidence type="ECO:0000256" key="3">
    <source>
        <dbReference type="SAM" id="SignalP"/>
    </source>
</evidence>
<sequence length="534" mass="61184">MKAFLPLFLLLSSTLFAQEPKDPTYNQYRSWWDVVHYDLTVEAFPSDSSISGINVITLDAGSKVGMQTLQIDLQEPMQITEVKANEKIVLPKRVDDHYLINFEAKPGLNHLELKFNGKPHVPKIAPWESGIVFTKDKEGYDWIASACQDKGASIWWPCKDHPLDEADSVTVSIICKKPYTGVANGRLTTVEDLPDNKRKFTWKVTNPINNYGVNLSVGNYTYFKEDLKGEKGTLDATYYVLPRDIEKAKIQFMDAQRTIEALEYWFGAYPFYEDGYKLVQVPYLGMEHQSCVTYGNQFKNGYLGRDLSGSGWGLKFDFIIIHESGHEWFANSITHKNRADMWIHEGFTSYSESLFLEYFFGDSAGAEYVIGTRSKIANDKPIIGDYNANEPGSGDMYFKGANIIHTLRTMVNDTEKWRSILRELNATFYHQTVSSYQVEQFLAEKTGLDLEGFFNTYLRTTKIPELHYGFKKNKVFLSFKNVEKGFQIPLKLTVNGEIHEITVGTKKAKLKLEKAVESLTPNPNYYLVYRKQYL</sequence>
<feature type="domain" description="Peptidase M1 membrane alanine aminopeptidase" evidence="4">
    <location>
        <begin position="256"/>
        <end position="457"/>
    </location>
</feature>
<gene>
    <name evidence="6" type="ORF">FRX97_10625</name>
</gene>
<dbReference type="InterPro" id="IPR027268">
    <property type="entry name" value="Peptidase_M4/M1_CTD_sf"/>
</dbReference>
<proteinExistence type="predicted"/>
<feature type="binding site" evidence="2">
    <location>
        <position position="326"/>
    </location>
    <ligand>
        <name>Zn(2+)</name>
        <dbReference type="ChEBI" id="CHEBI:29105"/>
        <note>catalytic</note>
    </ligand>
</feature>
<feature type="domain" description="Aminopeptidase N-like N-terminal" evidence="5">
    <location>
        <begin position="36"/>
        <end position="211"/>
    </location>
</feature>
<accession>A0A5C6USH7</accession>
<feature type="active site" description="Proton acceptor" evidence="1">
    <location>
        <position position="323"/>
    </location>
</feature>
<comment type="cofactor">
    <cofactor evidence="2">
        <name>Zn(2+)</name>
        <dbReference type="ChEBI" id="CHEBI:29105"/>
    </cofactor>
    <text evidence="2">Binds 1 zinc ion per subunit.</text>
</comment>
<dbReference type="EMBL" id="VORB01000010">
    <property type="protein sequence ID" value="TXC76197.1"/>
    <property type="molecule type" value="Genomic_DNA"/>
</dbReference>
<dbReference type="GO" id="GO:0008237">
    <property type="term" value="F:metallopeptidase activity"/>
    <property type="evidence" value="ECO:0007669"/>
    <property type="project" value="InterPro"/>
</dbReference>
<evidence type="ECO:0000256" key="2">
    <source>
        <dbReference type="PIRSR" id="PIRSR634015-3"/>
    </source>
</evidence>
<evidence type="ECO:0000259" key="5">
    <source>
        <dbReference type="Pfam" id="PF17900"/>
    </source>
</evidence>
<dbReference type="PANTHER" id="PTHR45726:SF3">
    <property type="entry name" value="LEUKOTRIENE A-4 HYDROLASE"/>
    <property type="match status" value="1"/>
</dbReference>
<feature type="active site" description="Proton donor" evidence="1">
    <location>
        <position position="397"/>
    </location>
</feature>
<dbReference type="Gene3D" id="2.60.40.1730">
    <property type="entry name" value="tricorn interacting facor f3 domain"/>
    <property type="match status" value="1"/>
</dbReference>
<feature type="binding site" evidence="2">
    <location>
        <position position="345"/>
    </location>
    <ligand>
        <name>Zn(2+)</name>
        <dbReference type="ChEBI" id="CHEBI:29105"/>
        <note>catalytic</note>
    </ligand>
</feature>